<evidence type="ECO:0000313" key="2">
    <source>
        <dbReference type="EMBL" id="KAF9058662.1"/>
    </source>
</evidence>
<proteinExistence type="predicted"/>
<keyword evidence="1" id="KW-0812">Transmembrane</keyword>
<reference evidence="2" key="1">
    <citation type="submission" date="2020-11" db="EMBL/GenBank/DDBJ databases">
        <authorList>
            <consortium name="DOE Joint Genome Institute"/>
            <person name="Ahrendt S."/>
            <person name="Riley R."/>
            <person name="Andreopoulos W."/>
            <person name="Labutti K."/>
            <person name="Pangilinan J."/>
            <person name="Ruiz-Duenas F.J."/>
            <person name="Barrasa J.M."/>
            <person name="Sanchez-Garcia M."/>
            <person name="Camarero S."/>
            <person name="Miyauchi S."/>
            <person name="Serrano A."/>
            <person name="Linde D."/>
            <person name="Babiker R."/>
            <person name="Drula E."/>
            <person name="Ayuso-Fernandez I."/>
            <person name="Pacheco R."/>
            <person name="Padilla G."/>
            <person name="Ferreira P."/>
            <person name="Barriuso J."/>
            <person name="Kellner H."/>
            <person name="Castanera R."/>
            <person name="Alfaro M."/>
            <person name="Ramirez L."/>
            <person name="Pisabarro A.G."/>
            <person name="Kuo A."/>
            <person name="Tritt A."/>
            <person name="Lipzen A."/>
            <person name="He G."/>
            <person name="Yan M."/>
            <person name="Ng V."/>
            <person name="Cullen D."/>
            <person name="Martin F."/>
            <person name="Rosso M.-N."/>
            <person name="Henrissat B."/>
            <person name="Hibbett D."/>
            <person name="Martinez A.T."/>
            <person name="Grigoriev I.V."/>
        </authorList>
    </citation>
    <scope>NUCLEOTIDE SEQUENCE</scope>
    <source>
        <strain evidence="2">AH 40177</strain>
    </source>
</reference>
<keyword evidence="3" id="KW-1185">Reference proteome</keyword>
<dbReference type="AlphaFoldDB" id="A0A9P5P9F0"/>
<protein>
    <submittedName>
        <fullName evidence="2">Uncharacterized protein</fullName>
    </submittedName>
</protein>
<organism evidence="2 3">
    <name type="scientific">Rhodocollybia butyracea</name>
    <dbReference type="NCBI Taxonomy" id="206335"/>
    <lineage>
        <taxon>Eukaryota</taxon>
        <taxon>Fungi</taxon>
        <taxon>Dikarya</taxon>
        <taxon>Basidiomycota</taxon>
        <taxon>Agaricomycotina</taxon>
        <taxon>Agaricomycetes</taxon>
        <taxon>Agaricomycetidae</taxon>
        <taxon>Agaricales</taxon>
        <taxon>Marasmiineae</taxon>
        <taxon>Omphalotaceae</taxon>
        <taxon>Rhodocollybia</taxon>
    </lineage>
</organism>
<comment type="caution">
    <text evidence="2">The sequence shown here is derived from an EMBL/GenBank/DDBJ whole genome shotgun (WGS) entry which is preliminary data.</text>
</comment>
<evidence type="ECO:0000313" key="3">
    <source>
        <dbReference type="Proteomes" id="UP000772434"/>
    </source>
</evidence>
<feature type="transmembrane region" description="Helical" evidence="1">
    <location>
        <begin position="38"/>
        <end position="56"/>
    </location>
</feature>
<keyword evidence="1" id="KW-0472">Membrane</keyword>
<accession>A0A9P5P9F0</accession>
<dbReference type="Proteomes" id="UP000772434">
    <property type="component" value="Unassembled WGS sequence"/>
</dbReference>
<evidence type="ECO:0000256" key="1">
    <source>
        <dbReference type="SAM" id="Phobius"/>
    </source>
</evidence>
<gene>
    <name evidence="2" type="ORF">BDP27DRAFT_1432424</name>
</gene>
<sequence length="66" mass="7266">MTSTMQMIFPSPPLPNSSSCNTTLVLEMQMQMRIRMSIFGAVIMIGFDACGAYPHVSTSVLFVMCL</sequence>
<dbReference type="EMBL" id="JADNRY010000359">
    <property type="protein sequence ID" value="KAF9058662.1"/>
    <property type="molecule type" value="Genomic_DNA"/>
</dbReference>
<keyword evidence="1" id="KW-1133">Transmembrane helix</keyword>
<name>A0A9P5P9F0_9AGAR</name>